<protein>
    <submittedName>
        <fullName evidence="2">Uncharacterized protein</fullName>
    </submittedName>
</protein>
<dbReference type="Proteomes" id="UP001187471">
    <property type="component" value="Unassembled WGS sequence"/>
</dbReference>
<comment type="caution">
    <text evidence="2">The sequence shown here is derived from an EMBL/GenBank/DDBJ whole genome shotgun (WGS) entry which is preliminary data.</text>
</comment>
<dbReference type="PANTHER" id="PTHR36393">
    <property type="entry name" value="SULFATE ADENYLYLTRANSFERASE SUBUNIT"/>
    <property type="match status" value="1"/>
</dbReference>
<keyword evidence="3" id="KW-1185">Reference proteome</keyword>
<dbReference type="PANTHER" id="PTHR36393:SF1">
    <property type="entry name" value="SULFATE ADENYLYLTRANSFERASE SUBUNIT"/>
    <property type="match status" value="1"/>
</dbReference>
<proteinExistence type="predicted"/>
<sequence>MAQVLSLGAPAAPTLHRPSSARRWSSLRTQISTAAGRPCVHHQSWTSLQNNLKCRARFSCLFSNNRKQEEARKALESALGEKKTEFERWDKEIKKREEASGGGDAGGGGWFRWGRWSGGSNDDHFWQEAQQTSLTIVGILVMYLVIAKGDVLLAVIFNPMLFGLRGIRSGLIAVTSQILRKVSPTTHANFGDSLKQEAYTSSSAKESVVRKWGSD</sequence>
<evidence type="ECO:0000256" key="1">
    <source>
        <dbReference type="SAM" id="MobiDB-lite"/>
    </source>
</evidence>
<evidence type="ECO:0000313" key="2">
    <source>
        <dbReference type="EMBL" id="KAK2992249.1"/>
    </source>
</evidence>
<feature type="region of interest" description="Disordered" evidence="1">
    <location>
        <begin position="1"/>
        <end position="23"/>
    </location>
</feature>
<organism evidence="2 3">
    <name type="scientific">Escallonia rubra</name>
    <dbReference type="NCBI Taxonomy" id="112253"/>
    <lineage>
        <taxon>Eukaryota</taxon>
        <taxon>Viridiplantae</taxon>
        <taxon>Streptophyta</taxon>
        <taxon>Embryophyta</taxon>
        <taxon>Tracheophyta</taxon>
        <taxon>Spermatophyta</taxon>
        <taxon>Magnoliopsida</taxon>
        <taxon>eudicotyledons</taxon>
        <taxon>Gunneridae</taxon>
        <taxon>Pentapetalae</taxon>
        <taxon>asterids</taxon>
        <taxon>campanulids</taxon>
        <taxon>Escalloniales</taxon>
        <taxon>Escalloniaceae</taxon>
        <taxon>Escallonia</taxon>
    </lineage>
</organism>
<dbReference type="EMBL" id="JAVXUO010000425">
    <property type="protein sequence ID" value="KAK2992249.1"/>
    <property type="molecule type" value="Genomic_DNA"/>
</dbReference>
<reference evidence="2" key="1">
    <citation type="submission" date="2022-12" db="EMBL/GenBank/DDBJ databases">
        <title>Draft genome assemblies for two species of Escallonia (Escalloniales).</title>
        <authorList>
            <person name="Chanderbali A."/>
            <person name="Dervinis C."/>
            <person name="Anghel I."/>
            <person name="Soltis D."/>
            <person name="Soltis P."/>
            <person name="Zapata F."/>
        </authorList>
    </citation>
    <scope>NUCLEOTIDE SEQUENCE</scope>
    <source>
        <strain evidence="2">UCBG92.1500</strain>
        <tissue evidence="2">Leaf</tissue>
    </source>
</reference>
<accession>A0AA88UP38</accession>
<name>A0AA88UP38_9ASTE</name>
<gene>
    <name evidence="2" type="ORF">RJ640_005736</name>
</gene>
<evidence type="ECO:0000313" key="3">
    <source>
        <dbReference type="Proteomes" id="UP001187471"/>
    </source>
</evidence>
<dbReference type="AlphaFoldDB" id="A0AA88UP38"/>